<keyword evidence="1" id="KW-0732">Signal</keyword>
<comment type="caution">
    <text evidence="3">The sequence shown here is derived from an EMBL/GenBank/DDBJ whole genome shotgun (WGS) entry which is preliminary data.</text>
</comment>
<dbReference type="Pfam" id="PF03781">
    <property type="entry name" value="FGE-sulfatase"/>
    <property type="match status" value="1"/>
</dbReference>
<dbReference type="InterPro" id="IPR016187">
    <property type="entry name" value="CTDL_fold"/>
</dbReference>
<gene>
    <name evidence="3" type="ORF">B5F96_14835</name>
</gene>
<dbReference type="AlphaFoldDB" id="A0A9Q5SPR0"/>
<dbReference type="InterPro" id="IPR042095">
    <property type="entry name" value="SUMF_sf"/>
</dbReference>
<dbReference type="PANTHER" id="PTHR23150">
    <property type="entry name" value="SULFATASE MODIFYING FACTOR 1, 2"/>
    <property type="match status" value="1"/>
</dbReference>
<sequence length="563" mass="64990">MYRTLLALLFSGISLLSHADNSYLIQARIRDVKDGTVFFLKQFSTQRIINAMRLEDGKLQMKGELFDTPQHLWLCTTIKDEFYYCDLLVDTGKIVVEGSIHDFPNGLHFEGAQTQMQYAAYLNRTQSFTQQIDSLNHIANRLHNRKTDGMVYNSHIVPGTYKLDVEVERDRITAIRDSIRSKFIQNHMDQYAGQFLLTRVMKDLSPDSLKALYRLIPVEMKKTKFTRLISNQINPYADSNIREADDLLRLTSRKEKEMHSYAEEAYKLYVQAVQLDSTRTDGYMALASMSERLLPFKDVEAYNIAIHYLQKFMASDIRAHEYEAAVKKMEDLQFRKWLKLNEEPEMITVNGGSFEMGSTYKEDNNPPHKVKVDSFLISRYEITNYQFAAFLSTLSPEKLKNAPPLYYPCNWGIQNGKPVPGYEAHPAIYVTWYGAQEYCKWAGGRLPTEAEWEFAARGGNYGNRDHLYSGGMELDSLGWYTGNSGGKPHRVGTLKPNELGLYDMSGNVWEWCSDTQIKDGKEYVAVRGGTWFNERAICRPTCRYYIFPNSKHFNNGFRLVKDL</sequence>
<dbReference type="InterPro" id="IPR051043">
    <property type="entry name" value="Sulfatase_Mod_Factor_Kinase"/>
</dbReference>
<dbReference type="RefSeq" id="WP_087375643.1">
    <property type="nucleotide sequence ID" value="NZ_CALVDK010000010.1"/>
</dbReference>
<dbReference type="Gene3D" id="3.90.1580.10">
    <property type="entry name" value="paralog of FGE (formylglycine-generating enzyme)"/>
    <property type="match status" value="1"/>
</dbReference>
<evidence type="ECO:0000313" key="3">
    <source>
        <dbReference type="EMBL" id="OUO03769.1"/>
    </source>
</evidence>
<protein>
    <recommendedName>
        <fullName evidence="2">Sulfatase-modifying factor enzyme-like domain-containing protein</fullName>
    </recommendedName>
</protein>
<dbReference type="InterPro" id="IPR005532">
    <property type="entry name" value="SUMF_dom"/>
</dbReference>
<dbReference type="SUPFAM" id="SSF56436">
    <property type="entry name" value="C-type lectin-like"/>
    <property type="match status" value="1"/>
</dbReference>
<proteinExistence type="predicted"/>
<accession>A0A9Q5SPR0</accession>
<dbReference type="EMBL" id="NFIJ01000019">
    <property type="protein sequence ID" value="OUO03769.1"/>
    <property type="molecule type" value="Genomic_DNA"/>
</dbReference>
<evidence type="ECO:0000259" key="2">
    <source>
        <dbReference type="Pfam" id="PF03781"/>
    </source>
</evidence>
<dbReference type="PANTHER" id="PTHR23150:SF19">
    <property type="entry name" value="FORMYLGLYCINE-GENERATING ENZYME"/>
    <property type="match status" value="1"/>
</dbReference>
<feature type="chain" id="PRO_5040295650" description="Sulfatase-modifying factor enzyme-like domain-containing protein" evidence="1">
    <location>
        <begin position="20"/>
        <end position="563"/>
    </location>
</feature>
<dbReference type="GO" id="GO:0120147">
    <property type="term" value="F:formylglycine-generating oxidase activity"/>
    <property type="evidence" value="ECO:0007669"/>
    <property type="project" value="TreeGrafter"/>
</dbReference>
<evidence type="ECO:0000256" key="1">
    <source>
        <dbReference type="SAM" id="SignalP"/>
    </source>
</evidence>
<dbReference type="Proteomes" id="UP000195975">
    <property type="component" value="Unassembled WGS sequence"/>
</dbReference>
<feature type="signal peptide" evidence="1">
    <location>
        <begin position="1"/>
        <end position="19"/>
    </location>
</feature>
<feature type="domain" description="Sulfatase-modifying factor enzyme-like" evidence="2">
    <location>
        <begin position="343"/>
        <end position="561"/>
    </location>
</feature>
<name>A0A9Q5SPR0_9BACT</name>
<reference evidence="4" key="1">
    <citation type="submission" date="2017-04" db="EMBL/GenBank/DDBJ databases">
        <title>Function of individual gut microbiota members based on whole genome sequencing of pure cultures obtained from chicken caecum.</title>
        <authorList>
            <person name="Medvecky M."/>
            <person name="Cejkova D."/>
            <person name="Polansky O."/>
            <person name="Karasova D."/>
            <person name="Kubasova T."/>
            <person name="Cizek A."/>
            <person name="Rychlik I."/>
        </authorList>
    </citation>
    <scope>NUCLEOTIDE SEQUENCE [LARGE SCALE GENOMIC DNA]</scope>
    <source>
        <strain evidence="4">An42</strain>
    </source>
</reference>
<organism evidence="3 4">
    <name type="scientific">Parabacteroides johnsonii</name>
    <dbReference type="NCBI Taxonomy" id="387661"/>
    <lineage>
        <taxon>Bacteria</taxon>
        <taxon>Pseudomonadati</taxon>
        <taxon>Bacteroidota</taxon>
        <taxon>Bacteroidia</taxon>
        <taxon>Bacteroidales</taxon>
        <taxon>Tannerellaceae</taxon>
        <taxon>Parabacteroides</taxon>
    </lineage>
</organism>
<evidence type="ECO:0000313" key="4">
    <source>
        <dbReference type="Proteomes" id="UP000195975"/>
    </source>
</evidence>